<feature type="compositionally biased region" description="Basic residues" evidence="1">
    <location>
        <begin position="9"/>
        <end position="18"/>
    </location>
</feature>
<evidence type="ECO:0000256" key="1">
    <source>
        <dbReference type="SAM" id="MobiDB-lite"/>
    </source>
</evidence>
<organism evidence="2 3">
    <name type="scientific">Cymbomonas tetramitiformis</name>
    <dbReference type="NCBI Taxonomy" id="36881"/>
    <lineage>
        <taxon>Eukaryota</taxon>
        <taxon>Viridiplantae</taxon>
        <taxon>Chlorophyta</taxon>
        <taxon>Pyramimonadophyceae</taxon>
        <taxon>Pyramimonadales</taxon>
        <taxon>Pyramimonadaceae</taxon>
        <taxon>Cymbomonas</taxon>
    </lineage>
</organism>
<evidence type="ECO:0000313" key="3">
    <source>
        <dbReference type="Proteomes" id="UP001190700"/>
    </source>
</evidence>
<comment type="caution">
    <text evidence="2">The sequence shown here is derived from an EMBL/GenBank/DDBJ whole genome shotgun (WGS) entry which is preliminary data.</text>
</comment>
<name>A0AAE0KNI5_9CHLO</name>
<dbReference type="Proteomes" id="UP001190700">
    <property type="component" value="Unassembled WGS sequence"/>
</dbReference>
<protein>
    <recommendedName>
        <fullName evidence="4">RING-type domain-containing protein</fullName>
    </recommendedName>
</protein>
<gene>
    <name evidence="2" type="ORF">CYMTET_35705</name>
</gene>
<feature type="compositionally biased region" description="Basic and acidic residues" evidence="1">
    <location>
        <begin position="19"/>
        <end position="41"/>
    </location>
</feature>
<reference evidence="2 3" key="1">
    <citation type="journal article" date="2015" name="Genome Biol. Evol.">
        <title>Comparative Genomics of a Bacterivorous Green Alga Reveals Evolutionary Causalities and Consequences of Phago-Mixotrophic Mode of Nutrition.</title>
        <authorList>
            <person name="Burns J.A."/>
            <person name="Paasch A."/>
            <person name="Narechania A."/>
            <person name="Kim E."/>
        </authorList>
    </citation>
    <scope>NUCLEOTIDE SEQUENCE [LARGE SCALE GENOMIC DNA]</scope>
    <source>
        <strain evidence="2 3">PLY_AMNH</strain>
    </source>
</reference>
<evidence type="ECO:0008006" key="4">
    <source>
        <dbReference type="Google" id="ProtNLM"/>
    </source>
</evidence>
<accession>A0AAE0KNI5</accession>
<sequence length="523" mass="59139">MPGYARGGKTVKNRRKNERRRDFTRRESSNTKMEVSHSEESDTEFVRQMRLYDARDMRRRSSYDVYARERGHLPKKLGVVRSLILSCETLSNLIPKGTPEGRIGARAFEQSFRTLEESSTLELHHFYANVVNYPMRNLVVCTNKSAARDEVYTFLRNEVRDSIRMNPDPANNLALKLVVDESYIDAPIIFTGTNESTAEQEVVAARANWVESLRPNRLVLNGGGVSDLPQLLQKRNYDRVSKTALCLICNVYVCGLHKRRESPVSVCDHMLLLAAEQASVLFPKDFDSYILGEIEKGASRAPREDSYTYDASLTWPTEAQGIKFRNRFLKYLFEQEVIDCPVLDRLRKMCGAVLDELKLAPAQISVARGFIWAEMCVLNVQFAIAVFLKYGPKSDGFRPADGSSGYTDHDIAQFFFEVADGEGIHSRYDAVTVFHTPPSAAHGDVLPMCPICTNTTHYSNDSFCSTKNAVVNCRECLQPIHVGCFPNSKPDKSVLSRCPYCRASGDWLVDVAQVKAQFRNFEL</sequence>
<keyword evidence="3" id="KW-1185">Reference proteome</keyword>
<evidence type="ECO:0000313" key="2">
    <source>
        <dbReference type="EMBL" id="KAK3255078.1"/>
    </source>
</evidence>
<feature type="region of interest" description="Disordered" evidence="1">
    <location>
        <begin position="1"/>
        <end position="41"/>
    </location>
</feature>
<dbReference type="EMBL" id="LGRX02022861">
    <property type="protein sequence ID" value="KAK3255078.1"/>
    <property type="molecule type" value="Genomic_DNA"/>
</dbReference>
<dbReference type="AlphaFoldDB" id="A0AAE0KNI5"/>
<proteinExistence type="predicted"/>